<evidence type="ECO:0000313" key="2">
    <source>
        <dbReference type="EMBL" id="HIU52502.1"/>
    </source>
</evidence>
<gene>
    <name evidence="2" type="ORF">IAD20_00290</name>
</gene>
<protein>
    <submittedName>
        <fullName evidence="2">Uncharacterized protein</fullName>
    </submittedName>
</protein>
<comment type="caution">
    <text evidence="2">The sequence shown here is derived from an EMBL/GenBank/DDBJ whole genome shotgun (WGS) entry which is preliminary data.</text>
</comment>
<reference evidence="2" key="2">
    <citation type="journal article" date="2021" name="PeerJ">
        <title>Extensive microbial diversity within the chicken gut microbiome revealed by metagenomics and culture.</title>
        <authorList>
            <person name="Gilroy R."/>
            <person name="Ravi A."/>
            <person name="Getino M."/>
            <person name="Pursley I."/>
            <person name="Horton D.L."/>
            <person name="Alikhan N.F."/>
            <person name="Baker D."/>
            <person name="Gharbi K."/>
            <person name="Hall N."/>
            <person name="Watson M."/>
            <person name="Adriaenssens E.M."/>
            <person name="Foster-Nyarko E."/>
            <person name="Jarju S."/>
            <person name="Secka A."/>
            <person name="Antonio M."/>
            <person name="Oren A."/>
            <person name="Chaudhuri R.R."/>
            <person name="La Ragione R."/>
            <person name="Hildebrand F."/>
            <person name="Pallen M.J."/>
        </authorList>
    </citation>
    <scope>NUCLEOTIDE SEQUENCE</scope>
    <source>
        <strain evidence="2">ChiW3-316</strain>
    </source>
</reference>
<proteinExistence type="predicted"/>
<keyword evidence="1" id="KW-0472">Membrane</keyword>
<dbReference type="Proteomes" id="UP000824107">
    <property type="component" value="Unassembled WGS sequence"/>
</dbReference>
<dbReference type="AlphaFoldDB" id="A0A9D1M2R5"/>
<organism evidence="2 3">
    <name type="scientific">Candidatus Scatocola faecipullorum</name>
    <dbReference type="NCBI Taxonomy" id="2840917"/>
    <lineage>
        <taxon>Bacteria</taxon>
        <taxon>Pseudomonadati</taxon>
        <taxon>Pseudomonadota</taxon>
        <taxon>Alphaproteobacteria</taxon>
        <taxon>Rhodospirillales</taxon>
        <taxon>Rhodospirillaceae</taxon>
        <taxon>Rhodospirillaceae incertae sedis</taxon>
        <taxon>Candidatus Scatocola</taxon>
    </lineage>
</organism>
<keyword evidence="1" id="KW-0812">Transmembrane</keyword>
<name>A0A9D1M2R5_9PROT</name>
<accession>A0A9D1M2R5</accession>
<feature type="transmembrane region" description="Helical" evidence="1">
    <location>
        <begin position="71"/>
        <end position="92"/>
    </location>
</feature>
<dbReference type="EMBL" id="DVNC01000002">
    <property type="protein sequence ID" value="HIU52502.1"/>
    <property type="molecule type" value="Genomic_DNA"/>
</dbReference>
<keyword evidence="1" id="KW-1133">Transmembrane helix</keyword>
<sequence length="164" mass="18186">MTKISKVRTRTQAPGLRSSYVRLSLFQKILLTIGILIAVLTTLPVMVVLLIGLLPTFTVMVTDRNNTNKLIIVGCFNLAGVFIYLFHVISNFTVRDAFFILSDIFNLIIMLGSAGLGLIVYLEVPNLFIYLSKIAAQKRLKTLDANLEKLAEDWGPGILGNSKK</sequence>
<evidence type="ECO:0000256" key="1">
    <source>
        <dbReference type="SAM" id="Phobius"/>
    </source>
</evidence>
<reference evidence="2" key="1">
    <citation type="submission" date="2020-10" db="EMBL/GenBank/DDBJ databases">
        <authorList>
            <person name="Gilroy R."/>
        </authorList>
    </citation>
    <scope>NUCLEOTIDE SEQUENCE</scope>
    <source>
        <strain evidence="2">ChiW3-316</strain>
    </source>
</reference>
<feature type="transmembrane region" description="Helical" evidence="1">
    <location>
        <begin position="29"/>
        <end position="51"/>
    </location>
</feature>
<evidence type="ECO:0000313" key="3">
    <source>
        <dbReference type="Proteomes" id="UP000824107"/>
    </source>
</evidence>
<feature type="transmembrane region" description="Helical" evidence="1">
    <location>
        <begin position="104"/>
        <end position="122"/>
    </location>
</feature>